<dbReference type="Gene3D" id="1.20.58.220">
    <property type="entry name" value="Phosphate transport system protein phou homolog 2, domain 2"/>
    <property type="match status" value="1"/>
</dbReference>
<dbReference type="InterPro" id="IPR038078">
    <property type="entry name" value="PhoU-like_sf"/>
</dbReference>
<dbReference type="Proteomes" id="UP000315971">
    <property type="component" value="Unassembled WGS sequence"/>
</dbReference>
<keyword evidence="2" id="KW-1185">Reference proteome</keyword>
<evidence type="ECO:0000313" key="1">
    <source>
        <dbReference type="EMBL" id="SMO53605.1"/>
    </source>
</evidence>
<dbReference type="EMBL" id="FXSZ01000003">
    <property type="protein sequence ID" value="SMO53605.1"/>
    <property type="molecule type" value="Genomic_DNA"/>
</dbReference>
<evidence type="ECO:0008006" key="3">
    <source>
        <dbReference type="Google" id="ProtNLM"/>
    </source>
</evidence>
<accession>A0A521C2P2</accession>
<evidence type="ECO:0000313" key="2">
    <source>
        <dbReference type="Proteomes" id="UP000315971"/>
    </source>
</evidence>
<sequence length="208" mass="24401">MSLLNKLSDFILPKELDFFGSLHEQSVITQRVIIMLYGIYIEKSETSEQLEVIIEKANDERVKKMKELNEVMITPVDKEAISRIYLQLDWIVLSIKHLNVEIAAYNISSLTEYGKIFLLLQKQIEKMNDCFLMLKQKKYEEVMMSANEIILLDDELIKEYSTQLANLFTSDSIKHIFRHKEILTQLKEISKRIHVSVNSIEDIVFKLN</sequence>
<dbReference type="OrthoDB" id="9797568at2"/>
<dbReference type="AlphaFoldDB" id="A0A521C2P2"/>
<organism evidence="1 2">
    <name type="scientific">Solitalea koreensis</name>
    <dbReference type="NCBI Taxonomy" id="543615"/>
    <lineage>
        <taxon>Bacteria</taxon>
        <taxon>Pseudomonadati</taxon>
        <taxon>Bacteroidota</taxon>
        <taxon>Sphingobacteriia</taxon>
        <taxon>Sphingobacteriales</taxon>
        <taxon>Sphingobacteriaceae</taxon>
        <taxon>Solitalea</taxon>
    </lineage>
</organism>
<dbReference type="RefSeq" id="WP_142602449.1">
    <property type="nucleotide sequence ID" value="NZ_FXSZ01000003.1"/>
</dbReference>
<name>A0A521C2P2_9SPHI</name>
<gene>
    <name evidence="1" type="ORF">SAMN06265350_103144</name>
</gene>
<reference evidence="1 2" key="1">
    <citation type="submission" date="2017-05" db="EMBL/GenBank/DDBJ databases">
        <authorList>
            <person name="Varghese N."/>
            <person name="Submissions S."/>
        </authorList>
    </citation>
    <scope>NUCLEOTIDE SEQUENCE [LARGE SCALE GENOMIC DNA]</scope>
    <source>
        <strain evidence="1 2">DSM 21342</strain>
    </source>
</reference>
<protein>
    <recommendedName>
        <fullName evidence="3">PhoU domain-containing protein</fullName>
    </recommendedName>
</protein>
<proteinExistence type="predicted"/>